<dbReference type="Pfam" id="PF01044">
    <property type="entry name" value="Vinculin"/>
    <property type="match status" value="1"/>
</dbReference>
<evidence type="ECO:0000256" key="3">
    <source>
        <dbReference type="ARBA" id="ARBA00022490"/>
    </source>
</evidence>
<evidence type="ECO:0000256" key="1">
    <source>
        <dbReference type="ARBA" id="ARBA00004496"/>
    </source>
</evidence>
<evidence type="ECO:0000313" key="4">
    <source>
        <dbReference type="WBParaSite" id="ASIM_0000359101-mRNA-1"/>
    </source>
</evidence>
<dbReference type="Gene3D" id="1.20.120.230">
    <property type="entry name" value="Alpha-catenin/vinculin-like"/>
    <property type="match status" value="2"/>
</dbReference>
<dbReference type="InterPro" id="IPR006077">
    <property type="entry name" value="Vinculin/catenin"/>
</dbReference>
<dbReference type="GO" id="GO:0005737">
    <property type="term" value="C:cytoplasm"/>
    <property type="evidence" value="ECO:0007669"/>
    <property type="project" value="UniProtKB-SubCell"/>
</dbReference>
<protein>
    <submittedName>
        <fullName evidence="4">Catenin alpha (inferred by orthology to a D. melanogaster protein)</fullName>
    </submittedName>
</protein>
<name>A0A0M3J7P3_ANISI</name>
<comment type="similarity">
    <text evidence="2">Belongs to the vinculin/alpha-catenin family.</text>
</comment>
<dbReference type="GO" id="GO:0008013">
    <property type="term" value="F:beta-catenin binding"/>
    <property type="evidence" value="ECO:0007669"/>
    <property type="project" value="TreeGrafter"/>
</dbReference>
<dbReference type="GO" id="GO:0016342">
    <property type="term" value="C:catenin complex"/>
    <property type="evidence" value="ECO:0007669"/>
    <property type="project" value="TreeGrafter"/>
</dbReference>
<dbReference type="PANTHER" id="PTHR18914:SF9">
    <property type="entry name" value="CATENIN ALPHA"/>
    <property type="match status" value="1"/>
</dbReference>
<comment type="subcellular location">
    <subcellularLocation>
        <location evidence="1">Cytoplasm</location>
    </subcellularLocation>
</comment>
<dbReference type="GO" id="GO:0051015">
    <property type="term" value="F:actin filament binding"/>
    <property type="evidence" value="ECO:0007669"/>
    <property type="project" value="InterPro"/>
</dbReference>
<dbReference type="SUPFAM" id="SSF47220">
    <property type="entry name" value="alpha-catenin/vinculin-like"/>
    <property type="match status" value="2"/>
</dbReference>
<dbReference type="WBParaSite" id="ASIM_0000359101-mRNA-1">
    <property type="protein sequence ID" value="ASIM_0000359101-mRNA-1"/>
    <property type="gene ID" value="ASIM_0000359101"/>
</dbReference>
<dbReference type="GO" id="GO:0016477">
    <property type="term" value="P:cell migration"/>
    <property type="evidence" value="ECO:0007669"/>
    <property type="project" value="TreeGrafter"/>
</dbReference>
<evidence type="ECO:0000256" key="2">
    <source>
        <dbReference type="ARBA" id="ARBA00008376"/>
    </source>
</evidence>
<accession>A0A0M3J7P3</accession>
<dbReference type="GO" id="GO:0005912">
    <property type="term" value="C:adherens junction"/>
    <property type="evidence" value="ECO:0007669"/>
    <property type="project" value="TreeGrafter"/>
</dbReference>
<dbReference type="PANTHER" id="PTHR18914">
    <property type="entry name" value="ALPHA CATENIN"/>
    <property type="match status" value="1"/>
</dbReference>
<dbReference type="AlphaFoldDB" id="A0A0M3J7P3"/>
<organism evidence="4">
    <name type="scientific">Anisakis simplex</name>
    <name type="common">Herring worm</name>
    <dbReference type="NCBI Taxonomy" id="6269"/>
    <lineage>
        <taxon>Eukaryota</taxon>
        <taxon>Metazoa</taxon>
        <taxon>Ecdysozoa</taxon>
        <taxon>Nematoda</taxon>
        <taxon>Chromadorea</taxon>
        <taxon>Rhabditida</taxon>
        <taxon>Spirurina</taxon>
        <taxon>Ascaridomorpha</taxon>
        <taxon>Ascaridoidea</taxon>
        <taxon>Anisakidae</taxon>
        <taxon>Anisakis</taxon>
        <taxon>Anisakis simplex complex</taxon>
    </lineage>
</organism>
<dbReference type="InterPro" id="IPR036723">
    <property type="entry name" value="Alpha-catenin/vinculin-like_sf"/>
</dbReference>
<proteinExistence type="inferred from homology"/>
<sequence>LLTLAVDSLTSVDDFLAVSEAHIIEDVKIGIQAVLSSDGYLLDRTAGGIRGRSLRVCSVVDNEMDANPTNPYTERVKKATKMLREDVINEFSTRAERVVNKLENEEEPSNQNEDIDEIIEASELVHNAVKEIRNALLMNRNPEDVDSDNEYEDDGQTIYPDNRSHVSDAENQQRLMRRLPEEDKKKIQEQIDVFKITQSKFEREVGKWDETGNDIIVLAKHMCMIMMNMTDFTRYLLFHLTDCLTSLLVRSVC</sequence>
<dbReference type="GO" id="GO:0098609">
    <property type="term" value="P:cell-cell adhesion"/>
    <property type="evidence" value="ECO:0007669"/>
    <property type="project" value="TreeGrafter"/>
</dbReference>
<keyword evidence="3" id="KW-0963">Cytoplasm</keyword>
<reference evidence="4" key="1">
    <citation type="submission" date="2017-02" db="UniProtKB">
        <authorList>
            <consortium name="WormBaseParasite"/>
        </authorList>
    </citation>
    <scope>IDENTIFICATION</scope>
</reference>